<dbReference type="Gene3D" id="2.40.420.20">
    <property type="match status" value="1"/>
</dbReference>
<dbReference type="Gene3D" id="2.40.30.170">
    <property type="match status" value="1"/>
</dbReference>
<evidence type="ECO:0000259" key="3">
    <source>
        <dbReference type="Pfam" id="PF25917"/>
    </source>
</evidence>
<feature type="domain" description="YknX-like C-terminal permuted SH3-like" evidence="5">
    <location>
        <begin position="328"/>
        <end position="395"/>
    </location>
</feature>
<dbReference type="SUPFAM" id="SSF111369">
    <property type="entry name" value="HlyD-like secretion proteins"/>
    <property type="match status" value="1"/>
</dbReference>
<dbReference type="Gene3D" id="1.10.287.470">
    <property type="entry name" value="Helix hairpin bin"/>
    <property type="match status" value="1"/>
</dbReference>
<dbReference type="PANTHER" id="PTHR30469:SF15">
    <property type="entry name" value="HLYD FAMILY OF SECRETION PROTEINS"/>
    <property type="match status" value="1"/>
</dbReference>
<dbReference type="AlphaFoldDB" id="A0A952KEL6"/>
<evidence type="ECO:0000256" key="2">
    <source>
        <dbReference type="SAM" id="Coils"/>
    </source>
</evidence>
<dbReference type="GO" id="GO:0015562">
    <property type="term" value="F:efflux transmembrane transporter activity"/>
    <property type="evidence" value="ECO:0007669"/>
    <property type="project" value="TreeGrafter"/>
</dbReference>
<dbReference type="PANTHER" id="PTHR30469">
    <property type="entry name" value="MULTIDRUG RESISTANCE PROTEIN MDTA"/>
    <property type="match status" value="1"/>
</dbReference>
<name>A0A952KEL6_9PROT</name>
<comment type="caution">
    <text evidence="6">The sequence shown here is derived from an EMBL/GenBank/DDBJ whole genome shotgun (WGS) entry which is preliminary data.</text>
</comment>
<accession>A0A952KEL6</accession>
<sequence>MTVIRSRRLGLLALAVVGLLVVAGGWRILASDRVGQAGQPGDPAAPVPVTTIARAEKHEVVETLAVTGTLVAREEVLVGAEVDGLRIISFEVDVGDHVAAGQVLARLDHAQLDTQLAQSDANIAKAEAAFQSAQASIAEAQASAIQSQASLERTQALRGNGNASAEQLLARQTEVKVAESRIASAQETAHSATADKALALAQRNDIALRIARAEIKAPVAGVVSERQARIGAVVGMSSQPLFRLIRDGEVEFRAEVTETGMPRVAIGQTVELQLTGFDRPVRGTVRLVDPTVDATSRLGRVAVTLPAEPGLRPGVFAQGTIETGRRPALTVPLSAVFFSADGAYVQAVRDGDLVERRPVETGFVGDGRVEIRRGLAEGEAVVLRAGSFLRNGDRIAPVSPPVAAATAG</sequence>
<dbReference type="Pfam" id="PF25989">
    <property type="entry name" value="YknX_C"/>
    <property type="match status" value="1"/>
</dbReference>
<dbReference type="EMBL" id="JAEKLZ010000221">
    <property type="protein sequence ID" value="MBW8726547.1"/>
    <property type="molecule type" value="Genomic_DNA"/>
</dbReference>
<dbReference type="Pfam" id="PF25954">
    <property type="entry name" value="Beta-barrel_RND_2"/>
    <property type="match status" value="1"/>
</dbReference>
<dbReference type="InterPro" id="IPR058637">
    <property type="entry name" value="YknX-like_C"/>
</dbReference>
<protein>
    <submittedName>
        <fullName evidence="6">Efflux RND transporter periplasmic adaptor subunit</fullName>
    </submittedName>
</protein>
<dbReference type="Pfam" id="PF25917">
    <property type="entry name" value="BSH_RND"/>
    <property type="match status" value="1"/>
</dbReference>
<evidence type="ECO:0000313" key="6">
    <source>
        <dbReference type="EMBL" id="MBW8726547.1"/>
    </source>
</evidence>
<evidence type="ECO:0000313" key="7">
    <source>
        <dbReference type="Proteomes" id="UP000700706"/>
    </source>
</evidence>
<evidence type="ECO:0000259" key="4">
    <source>
        <dbReference type="Pfam" id="PF25954"/>
    </source>
</evidence>
<feature type="domain" description="Multidrug resistance protein MdtA-like barrel-sandwich hybrid" evidence="3">
    <location>
        <begin position="75"/>
        <end position="236"/>
    </location>
</feature>
<dbReference type="InterPro" id="IPR058625">
    <property type="entry name" value="MdtA-like_BSH"/>
</dbReference>
<feature type="coiled-coil region" evidence="2">
    <location>
        <begin position="109"/>
        <end position="143"/>
    </location>
</feature>
<proteinExistence type="inferred from homology"/>
<comment type="similarity">
    <text evidence="1">Belongs to the membrane fusion protein (MFP) (TC 8.A.1) family.</text>
</comment>
<organism evidence="6 7">
    <name type="scientific">Inquilinus limosus</name>
    <dbReference type="NCBI Taxonomy" id="171674"/>
    <lineage>
        <taxon>Bacteria</taxon>
        <taxon>Pseudomonadati</taxon>
        <taxon>Pseudomonadota</taxon>
        <taxon>Alphaproteobacteria</taxon>
        <taxon>Rhodospirillales</taxon>
        <taxon>Rhodospirillaceae</taxon>
        <taxon>Inquilinus</taxon>
    </lineage>
</organism>
<dbReference type="Gene3D" id="2.40.50.100">
    <property type="match status" value="1"/>
</dbReference>
<dbReference type="GO" id="GO:1990281">
    <property type="term" value="C:efflux pump complex"/>
    <property type="evidence" value="ECO:0007669"/>
    <property type="project" value="TreeGrafter"/>
</dbReference>
<dbReference type="Proteomes" id="UP000700706">
    <property type="component" value="Unassembled WGS sequence"/>
</dbReference>
<evidence type="ECO:0000256" key="1">
    <source>
        <dbReference type="ARBA" id="ARBA00009477"/>
    </source>
</evidence>
<keyword evidence="2" id="KW-0175">Coiled coil</keyword>
<dbReference type="InterPro" id="IPR006143">
    <property type="entry name" value="RND_pump_MFP"/>
</dbReference>
<dbReference type="InterPro" id="IPR058792">
    <property type="entry name" value="Beta-barrel_RND_2"/>
</dbReference>
<reference evidence="6" key="1">
    <citation type="submission" date="2020-06" db="EMBL/GenBank/DDBJ databases">
        <title>Stable isotope informed genome-resolved metagenomics uncovers potential trophic interactions in rhizosphere soil.</title>
        <authorList>
            <person name="Starr E.P."/>
            <person name="Shi S."/>
            <person name="Blazewicz S.J."/>
            <person name="Koch B.J."/>
            <person name="Probst A.J."/>
            <person name="Hungate B.A."/>
            <person name="Pett-Ridge J."/>
            <person name="Firestone M.K."/>
            <person name="Banfield J.F."/>
        </authorList>
    </citation>
    <scope>NUCLEOTIDE SEQUENCE</scope>
    <source>
        <strain evidence="6">YM_69_17</strain>
    </source>
</reference>
<feature type="domain" description="CusB-like beta-barrel" evidence="4">
    <location>
        <begin position="253"/>
        <end position="322"/>
    </location>
</feature>
<gene>
    <name evidence="6" type="ORF">JF625_15510</name>
</gene>
<evidence type="ECO:0000259" key="5">
    <source>
        <dbReference type="Pfam" id="PF25989"/>
    </source>
</evidence>
<dbReference type="NCBIfam" id="TIGR01730">
    <property type="entry name" value="RND_mfp"/>
    <property type="match status" value="1"/>
</dbReference>